<proteinExistence type="predicted"/>
<evidence type="ECO:0000313" key="3">
    <source>
        <dbReference type="Proteomes" id="UP000509513"/>
    </source>
</evidence>
<feature type="region of interest" description="Disordered" evidence="1">
    <location>
        <begin position="27"/>
        <end position="53"/>
    </location>
</feature>
<feature type="compositionally biased region" description="Basic and acidic residues" evidence="1">
    <location>
        <begin position="27"/>
        <end position="40"/>
    </location>
</feature>
<protein>
    <submittedName>
        <fullName evidence="2">MCP-domain signal transduction protein</fullName>
    </submittedName>
</protein>
<organism evidence="2 3">
    <name type="scientific">Aliarcobacter cibarius</name>
    <dbReference type="NCBI Taxonomy" id="255507"/>
    <lineage>
        <taxon>Bacteria</taxon>
        <taxon>Pseudomonadati</taxon>
        <taxon>Campylobacterota</taxon>
        <taxon>Epsilonproteobacteria</taxon>
        <taxon>Campylobacterales</taxon>
        <taxon>Arcobacteraceae</taxon>
        <taxon>Aliarcobacter</taxon>
    </lineage>
</organism>
<accession>A0A7L5JLV7</accession>
<sequence length="53" mass="6085">MIASQTHDVAVLTDDIAKLIVQHADEKEFRGKKEVKRRDISLNSKIHNTQNNQ</sequence>
<dbReference type="EMBL" id="CP054051">
    <property type="protein sequence ID" value="QKJ26203.1"/>
    <property type="molecule type" value="Genomic_DNA"/>
</dbReference>
<gene>
    <name evidence="2" type="ORF">ACBT_0221</name>
</gene>
<dbReference type="KEGG" id="acib:ACBT_0221"/>
<reference evidence="2 3" key="1">
    <citation type="submission" date="2020-05" db="EMBL/GenBank/DDBJ databases">
        <title>Complete genome sequencing of Campylobacter and Arcobacter type strains.</title>
        <authorList>
            <person name="Miller W.G."/>
            <person name="Yee E."/>
        </authorList>
    </citation>
    <scope>NUCLEOTIDE SEQUENCE [LARGE SCALE GENOMIC DNA]</scope>
    <source>
        <strain evidence="2 3">LMG 21996</strain>
    </source>
</reference>
<feature type="compositionally biased region" description="Polar residues" evidence="1">
    <location>
        <begin position="41"/>
        <end position="53"/>
    </location>
</feature>
<name>A0A7L5JLV7_9BACT</name>
<evidence type="ECO:0000313" key="2">
    <source>
        <dbReference type="EMBL" id="QKJ26203.1"/>
    </source>
</evidence>
<dbReference type="Proteomes" id="UP000509513">
    <property type="component" value="Chromosome"/>
</dbReference>
<evidence type="ECO:0000256" key="1">
    <source>
        <dbReference type="SAM" id="MobiDB-lite"/>
    </source>
</evidence>
<dbReference type="AlphaFoldDB" id="A0A7L5JLV7"/>